<proteinExistence type="predicted"/>
<keyword evidence="1" id="KW-1133">Transmembrane helix</keyword>
<dbReference type="KEGG" id="liu:OU989_12130"/>
<dbReference type="EMBL" id="CP113527">
    <property type="protein sequence ID" value="WDV05065.1"/>
    <property type="molecule type" value="Genomic_DNA"/>
</dbReference>
<keyword evidence="1" id="KW-0812">Transmembrane</keyword>
<evidence type="ECO:0000313" key="3">
    <source>
        <dbReference type="Proteomes" id="UP001219585"/>
    </source>
</evidence>
<sequence>MERENEIDSGKISILVPISIVAFIISILAILFQSILGDSQNLATIIGGSLGMLGGIVGVIGAYIVAKTQIDYQAKQVLLENKKKARPYIVCNDFQANVKLQGVNVHQDSKIIEFDYYEKLKLMANTLSGGRIGFFQLKFIGTPEVILECEIKLYLDKKHYKPHFYEAYLDHMKNDVEIYIPIPFAENVNGLQGKPEKLKMYYTTTEYEKFLYIYNFKENYEQLYQVAKGKEYLVKQREFLETSWILPGKKRNVGIFNMSIPDSLRKQLIQEANKEGVSFNQYIIYKLSK</sequence>
<feature type="transmembrane region" description="Helical" evidence="1">
    <location>
        <begin position="12"/>
        <end position="36"/>
    </location>
</feature>
<reference evidence="2" key="1">
    <citation type="submission" date="2022-11" db="EMBL/GenBank/DDBJ databases">
        <title>Lysinibacillus irui.</title>
        <authorList>
            <person name="Akintayo S.O."/>
        </authorList>
    </citation>
    <scope>NUCLEOTIDE SEQUENCE</scope>
    <source>
        <strain evidence="2">IRB4-01</strain>
    </source>
</reference>
<keyword evidence="1" id="KW-0472">Membrane</keyword>
<name>A0AAJ5UTC2_9BACI</name>
<gene>
    <name evidence="2" type="ORF">OU989_12130</name>
</gene>
<dbReference type="AlphaFoldDB" id="A0AAJ5UTC2"/>
<evidence type="ECO:0000313" key="2">
    <source>
        <dbReference type="EMBL" id="WDV05065.1"/>
    </source>
</evidence>
<evidence type="ECO:0000256" key="1">
    <source>
        <dbReference type="SAM" id="Phobius"/>
    </source>
</evidence>
<dbReference type="InterPro" id="IPR008651">
    <property type="entry name" value="Uncharacterised_HicB"/>
</dbReference>
<protein>
    <submittedName>
        <fullName evidence="2">Toxin-antitoxin system HicB family antitoxin</fullName>
    </submittedName>
</protein>
<organism evidence="2 3">
    <name type="scientific">Lysinibacillus irui</name>
    <dbReference type="NCBI Taxonomy" id="2998077"/>
    <lineage>
        <taxon>Bacteria</taxon>
        <taxon>Bacillati</taxon>
        <taxon>Bacillota</taxon>
        <taxon>Bacilli</taxon>
        <taxon>Bacillales</taxon>
        <taxon>Bacillaceae</taxon>
        <taxon>Lysinibacillus</taxon>
    </lineage>
</organism>
<dbReference type="Pfam" id="PF05534">
    <property type="entry name" value="HicB"/>
    <property type="match status" value="1"/>
</dbReference>
<feature type="transmembrane region" description="Helical" evidence="1">
    <location>
        <begin position="42"/>
        <end position="66"/>
    </location>
</feature>
<dbReference type="RefSeq" id="WP_274793298.1">
    <property type="nucleotide sequence ID" value="NZ_CP113527.1"/>
</dbReference>
<accession>A0AAJ5UTC2</accession>
<dbReference type="Proteomes" id="UP001219585">
    <property type="component" value="Chromosome"/>
</dbReference>